<comment type="caution">
    <text evidence="1">The sequence shown here is derived from an EMBL/GenBank/DDBJ whole genome shotgun (WGS) entry which is preliminary data.</text>
</comment>
<keyword evidence="2" id="KW-1185">Reference proteome</keyword>
<dbReference type="OrthoDB" id="5423336at2759"/>
<organism evidence="1 2">
    <name type="scientific">Puccinia sorghi</name>
    <dbReference type="NCBI Taxonomy" id="27349"/>
    <lineage>
        <taxon>Eukaryota</taxon>
        <taxon>Fungi</taxon>
        <taxon>Dikarya</taxon>
        <taxon>Basidiomycota</taxon>
        <taxon>Pucciniomycotina</taxon>
        <taxon>Pucciniomycetes</taxon>
        <taxon>Pucciniales</taxon>
        <taxon>Pucciniaceae</taxon>
        <taxon>Puccinia</taxon>
    </lineage>
</organism>
<gene>
    <name evidence="1" type="ORF">VP01_4293g2</name>
</gene>
<accession>A0A0L6UQ59</accession>
<reference evidence="1 2" key="1">
    <citation type="submission" date="2015-08" db="EMBL/GenBank/DDBJ databases">
        <title>Next Generation Sequencing and Analysis of the Genome of Puccinia sorghi L Schw, the Causal Agent of Maize Common Rust.</title>
        <authorList>
            <person name="Rochi L."/>
            <person name="Burguener G."/>
            <person name="Darino M."/>
            <person name="Turjanski A."/>
            <person name="Kreff E."/>
            <person name="Dieguez M.J."/>
            <person name="Sacco F."/>
        </authorList>
    </citation>
    <scope>NUCLEOTIDE SEQUENCE [LARGE SCALE GENOMIC DNA]</scope>
    <source>
        <strain evidence="1 2">RO10H11247</strain>
    </source>
</reference>
<proteinExistence type="predicted"/>
<dbReference type="AlphaFoldDB" id="A0A0L6UQ59"/>
<evidence type="ECO:0000313" key="2">
    <source>
        <dbReference type="Proteomes" id="UP000037035"/>
    </source>
</evidence>
<dbReference type="VEuPathDB" id="FungiDB:VP01_4293g2"/>
<evidence type="ECO:0008006" key="3">
    <source>
        <dbReference type="Google" id="ProtNLM"/>
    </source>
</evidence>
<dbReference type="EMBL" id="LAVV01009383">
    <property type="protein sequence ID" value="KNZ50683.1"/>
    <property type="molecule type" value="Genomic_DNA"/>
</dbReference>
<sequence>FSFHNVYSISKKFNMEDLREASYILGIKLTRIDSTTIPLSPENYTKSILSRYNMSHCRTTNTPMLPNSRLVKATDEDRDAFLQLNTNYREALGLLNYLSVEIYDSGQITINQCLPTHKMTANMCTKSLGRQKYQEIITGLKMHQQSERGGVFK</sequence>
<dbReference type="Proteomes" id="UP000037035">
    <property type="component" value="Unassembled WGS sequence"/>
</dbReference>
<evidence type="ECO:0000313" key="1">
    <source>
        <dbReference type="EMBL" id="KNZ50683.1"/>
    </source>
</evidence>
<feature type="non-terminal residue" evidence="1">
    <location>
        <position position="1"/>
    </location>
</feature>
<protein>
    <recommendedName>
        <fullName evidence="3">Reverse transcriptase Ty1/copia-type domain-containing protein</fullName>
    </recommendedName>
</protein>
<name>A0A0L6UQ59_9BASI</name>